<comment type="caution">
    <text evidence="1">The sequence shown here is derived from an EMBL/GenBank/DDBJ whole genome shotgun (WGS) entry which is preliminary data.</text>
</comment>
<sequence length="82" mass="9433">METILTKGRRKIILVLFLFISFFAISELVAQEQDDSTEYVLCPGWGYKCISITKQTWLGAVTVPVYLKGKDKPMIEFIDKQE</sequence>
<name>A0A150X1Q0_9BACT</name>
<proteinExistence type="predicted"/>
<gene>
    <name evidence="1" type="ORF">AWN68_12090</name>
</gene>
<evidence type="ECO:0000313" key="2">
    <source>
        <dbReference type="Proteomes" id="UP000075615"/>
    </source>
</evidence>
<dbReference type="EMBL" id="LRDB01000051">
    <property type="protein sequence ID" value="KYG72492.1"/>
    <property type="molecule type" value="Genomic_DNA"/>
</dbReference>
<dbReference type="RefSeq" id="WP_068419066.1">
    <property type="nucleotide sequence ID" value="NZ_LRDB01000051.1"/>
</dbReference>
<protein>
    <submittedName>
        <fullName evidence="1">Uncharacterized protein</fullName>
    </submittedName>
</protein>
<evidence type="ECO:0000313" key="1">
    <source>
        <dbReference type="EMBL" id="KYG72492.1"/>
    </source>
</evidence>
<dbReference type="STRING" id="296218.AWN68_12090"/>
<reference evidence="1 2" key="1">
    <citation type="submission" date="2016-01" db="EMBL/GenBank/DDBJ databases">
        <title>Genome sequencing of Roseivirga echinicomitans KMM 6058.</title>
        <authorList>
            <person name="Selvaratnam C."/>
            <person name="Thevarajoo S."/>
            <person name="Goh K.M."/>
            <person name="Ee R."/>
            <person name="Chan K.-G."/>
            <person name="Chong C.S."/>
        </authorList>
    </citation>
    <scope>NUCLEOTIDE SEQUENCE [LARGE SCALE GENOMIC DNA]</scope>
    <source>
        <strain evidence="1 2">KMM 6058</strain>
    </source>
</reference>
<accession>A0A150X1Q0</accession>
<keyword evidence="2" id="KW-1185">Reference proteome</keyword>
<dbReference type="AlphaFoldDB" id="A0A150X1Q0"/>
<organism evidence="1 2">
    <name type="scientific">Roseivirga echinicomitans</name>
    <dbReference type="NCBI Taxonomy" id="296218"/>
    <lineage>
        <taxon>Bacteria</taxon>
        <taxon>Pseudomonadati</taxon>
        <taxon>Bacteroidota</taxon>
        <taxon>Cytophagia</taxon>
        <taxon>Cytophagales</taxon>
        <taxon>Roseivirgaceae</taxon>
        <taxon>Roseivirga</taxon>
    </lineage>
</organism>
<dbReference type="Proteomes" id="UP000075615">
    <property type="component" value="Unassembled WGS sequence"/>
</dbReference>